<reference evidence="4" key="2">
    <citation type="submission" date="2018-04" db="EMBL/GenBank/DDBJ databases">
        <authorList>
            <person name="Sheh A."/>
            <person name="Shen Z."/>
            <person name="Mannion A.J."/>
            <person name="Fox J.G."/>
        </authorList>
    </citation>
    <scope>NUCLEOTIDE SEQUENCE</scope>
    <source>
        <strain evidence="4">ATCC 49310</strain>
    </source>
</reference>
<evidence type="ECO:0000313" key="5">
    <source>
        <dbReference type="Proteomes" id="UP000029861"/>
    </source>
</evidence>
<dbReference type="eggNOG" id="COG3197">
    <property type="taxonomic scope" value="Bacteria"/>
</dbReference>
<keyword evidence="7" id="KW-1185">Reference proteome</keyword>
<comment type="caution">
    <text evidence="4">The sequence shown here is derived from an EMBL/GenBank/DDBJ whole genome shotgun (WGS) entry which is preliminary data.</text>
</comment>
<dbReference type="Proteomes" id="UP000029878">
    <property type="component" value="Unassembled WGS sequence"/>
</dbReference>
<evidence type="ECO:0000313" key="6">
    <source>
        <dbReference type="Proteomes" id="UP000029878"/>
    </source>
</evidence>
<dbReference type="STRING" id="50960.LS81_07860"/>
<dbReference type="Proteomes" id="UP001562457">
    <property type="component" value="Unassembled WGS sequence"/>
</dbReference>
<dbReference type="Proteomes" id="UP000029861">
    <property type="component" value="Unassembled WGS sequence"/>
</dbReference>
<dbReference type="InterPro" id="IPR004714">
    <property type="entry name" value="Cyt_oxidase_maturation_cbb3"/>
</dbReference>
<proteinExistence type="predicted"/>
<keyword evidence="1" id="KW-0812">Transmembrane</keyword>
<name>A0A099VLJ7_9HELI</name>
<dbReference type="EMBL" id="JRPK02000017">
    <property type="protein sequence ID" value="TLD98073.1"/>
    <property type="molecule type" value="Genomic_DNA"/>
</dbReference>
<evidence type="ECO:0000256" key="1">
    <source>
        <dbReference type="SAM" id="Phobius"/>
    </source>
</evidence>
<accession>A0A099VLJ7</accession>
<sequence>MSSWIVMLMLGVSLCMGFLGLVAFLWGLRNGQFDDKEKMMRGVLFDNVSDLNHMAQQDKKDKKYENV</sequence>
<evidence type="ECO:0000313" key="7">
    <source>
        <dbReference type="Proteomes" id="UP001562457"/>
    </source>
</evidence>
<dbReference type="OrthoDB" id="5356320at2"/>
<dbReference type="RefSeq" id="WP_034321044.1">
    <property type="nucleotide sequence ID" value="NZ_BAAFHN010000005.1"/>
</dbReference>
<evidence type="ECO:0000313" key="3">
    <source>
        <dbReference type="EMBL" id="TLD81464.1"/>
    </source>
</evidence>
<evidence type="ECO:0000313" key="2">
    <source>
        <dbReference type="EMBL" id="GAB0172423.1"/>
    </source>
</evidence>
<feature type="transmembrane region" description="Helical" evidence="1">
    <location>
        <begin position="6"/>
        <end position="28"/>
    </location>
</feature>
<dbReference type="EMBL" id="BAAFHN010000005">
    <property type="protein sequence ID" value="GAB0172423.1"/>
    <property type="molecule type" value="Genomic_DNA"/>
</dbReference>
<dbReference type="EMBL" id="JRPL02000023">
    <property type="protein sequence ID" value="TLD81464.1"/>
    <property type="molecule type" value="Genomic_DNA"/>
</dbReference>
<gene>
    <name evidence="4" type="primary">ccoS</name>
    <name evidence="2" type="synonym">fixS</name>
    <name evidence="4" type="ORF">LS80_005940</name>
    <name evidence="3" type="ORF">LS81_008420</name>
    <name evidence="2" type="ORF">NHP164001_04360</name>
</gene>
<keyword evidence="1" id="KW-1133">Transmembrane helix</keyword>
<dbReference type="NCBIfam" id="TIGR00847">
    <property type="entry name" value="ccoS"/>
    <property type="match status" value="1"/>
</dbReference>
<dbReference type="AlphaFoldDB" id="A0A099VLJ7"/>
<reference evidence="5 6" key="1">
    <citation type="journal article" date="2014" name="Genome Announc.">
        <title>Draft genome sequences of eight enterohepatic helicobacter species isolated from both laboratory and wild rodents.</title>
        <authorList>
            <person name="Sheh A."/>
            <person name="Shen Z."/>
            <person name="Fox J.G."/>
        </authorList>
    </citation>
    <scope>NUCLEOTIDE SEQUENCE [LARGE SCALE GENOMIC DNA]</scope>
    <source>
        <strain evidence="4 5">ATCC 49310</strain>
        <strain evidence="3 6">ATCC 700114</strain>
    </source>
</reference>
<keyword evidence="1" id="KW-0472">Membrane</keyword>
<evidence type="ECO:0000313" key="4">
    <source>
        <dbReference type="EMBL" id="TLD98073.1"/>
    </source>
</evidence>
<reference evidence="2 7" key="3">
    <citation type="submission" date="2024-06" db="EMBL/GenBank/DDBJ databases">
        <title>Draft genome sequence of Helicobacter trogontum NHP16-4001.</title>
        <authorList>
            <person name="Rimbara E."/>
            <person name="Suzuki M."/>
        </authorList>
    </citation>
    <scope>NUCLEOTIDE SEQUENCE [LARGE SCALE GENOMIC DNA]</scope>
    <source>
        <strain evidence="2 7">NHP16-4001</strain>
    </source>
</reference>
<organism evidence="4 5">
    <name type="scientific">Helicobacter trogontum</name>
    <dbReference type="NCBI Taxonomy" id="50960"/>
    <lineage>
        <taxon>Bacteria</taxon>
        <taxon>Pseudomonadati</taxon>
        <taxon>Campylobacterota</taxon>
        <taxon>Epsilonproteobacteria</taxon>
        <taxon>Campylobacterales</taxon>
        <taxon>Helicobacteraceae</taxon>
        <taxon>Helicobacter</taxon>
    </lineage>
</organism>
<dbReference type="Pfam" id="PF03597">
    <property type="entry name" value="FixS"/>
    <property type="match status" value="1"/>
</dbReference>
<protein>
    <submittedName>
        <fullName evidence="2">Cation transport subunit for cbb3-type oxidase FixS</fullName>
    </submittedName>
    <submittedName>
        <fullName evidence="4">Cbb3-type cytochrome oxidase assembly protein CcoS</fullName>
    </submittedName>
</protein>